<dbReference type="PANTHER" id="PTHR43767:SF1">
    <property type="entry name" value="NONRIBOSOMAL PEPTIDE SYNTHASE PES1 (EUROFUNG)-RELATED"/>
    <property type="match status" value="1"/>
</dbReference>
<feature type="domain" description="AMP-binding enzyme C-terminal" evidence="4">
    <location>
        <begin position="466"/>
        <end position="540"/>
    </location>
</feature>
<name>A0A917ZGI7_9ACTN</name>
<feature type="transmembrane region" description="Helical" evidence="2">
    <location>
        <begin position="246"/>
        <end position="268"/>
    </location>
</feature>
<evidence type="ECO:0000256" key="2">
    <source>
        <dbReference type="SAM" id="Phobius"/>
    </source>
</evidence>
<keyword evidence="2" id="KW-1133">Transmembrane helix</keyword>
<dbReference type="InterPro" id="IPR000873">
    <property type="entry name" value="AMP-dep_synth/lig_dom"/>
</dbReference>
<dbReference type="Pfam" id="PF00501">
    <property type="entry name" value="AMP-binding"/>
    <property type="match status" value="1"/>
</dbReference>
<keyword evidence="2" id="KW-0812">Transmembrane</keyword>
<feature type="domain" description="AMP-dependent synthetase/ligase" evidence="3">
    <location>
        <begin position="38"/>
        <end position="411"/>
    </location>
</feature>
<feature type="region of interest" description="Disordered" evidence="1">
    <location>
        <begin position="1"/>
        <end position="21"/>
    </location>
</feature>
<dbReference type="PANTHER" id="PTHR43767">
    <property type="entry name" value="LONG-CHAIN-FATTY-ACID--COA LIGASE"/>
    <property type="match status" value="1"/>
</dbReference>
<dbReference type="PROSITE" id="PS00455">
    <property type="entry name" value="AMP_BINDING"/>
    <property type="match status" value="1"/>
</dbReference>
<dbReference type="SUPFAM" id="SSF56801">
    <property type="entry name" value="Acetyl-CoA synthetase-like"/>
    <property type="match status" value="1"/>
</dbReference>
<proteinExistence type="predicted"/>
<dbReference type="InterPro" id="IPR045851">
    <property type="entry name" value="AMP-bd_C_sf"/>
</dbReference>
<reference evidence="5" key="1">
    <citation type="journal article" date="2014" name="Int. J. Syst. Evol. Microbiol.">
        <title>Complete genome sequence of Corynebacterium casei LMG S-19264T (=DSM 44701T), isolated from a smear-ripened cheese.</title>
        <authorList>
            <consortium name="US DOE Joint Genome Institute (JGI-PGF)"/>
            <person name="Walter F."/>
            <person name="Albersmeier A."/>
            <person name="Kalinowski J."/>
            <person name="Ruckert C."/>
        </authorList>
    </citation>
    <scope>NUCLEOTIDE SEQUENCE</scope>
    <source>
        <strain evidence="5">CGMCC 4.7368</strain>
    </source>
</reference>
<evidence type="ECO:0000256" key="1">
    <source>
        <dbReference type="SAM" id="MobiDB-lite"/>
    </source>
</evidence>
<comment type="caution">
    <text evidence="5">The sequence shown here is derived from an EMBL/GenBank/DDBJ whole genome shotgun (WGS) entry which is preliminary data.</text>
</comment>
<evidence type="ECO:0000313" key="5">
    <source>
        <dbReference type="EMBL" id="GGO82728.1"/>
    </source>
</evidence>
<evidence type="ECO:0000259" key="4">
    <source>
        <dbReference type="Pfam" id="PF13193"/>
    </source>
</evidence>
<protein>
    <recommendedName>
        <fullName evidence="7">AMP-dependent synthetase</fullName>
    </recommendedName>
</protein>
<organism evidence="5 6">
    <name type="scientific">Nonomuraea cavernae</name>
    <dbReference type="NCBI Taxonomy" id="2045107"/>
    <lineage>
        <taxon>Bacteria</taxon>
        <taxon>Bacillati</taxon>
        <taxon>Actinomycetota</taxon>
        <taxon>Actinomycetes</taxon>
        <taxon>Streptosporangiales</taxon>
        <taxon>Streptosporangiaceae</taxon>
        <taxon>Nonomuraea</taxon>
    </lineage>
</organism>
<keyword evidence="6" id="KW-1185">Reference proteome</keyword>
<dbReference type="EMBL" id="BMNH01000045">
    <property type="protein sequence ID" value="GGO82728.1"/>
    <property type="molecule type" value="Genomic_DNA"/>
</dbReference>
<dbReference type="Gene3D" id="3.40.50.12780">
    <property type="entry name" value="N-terminal domain of ligase-like"/>
    <property type="match status" value="1"/>
</dbReference>
<dbReference type="InterPro" id="IPR025110">
    <property type="entry name" value="AMP-bd_C"/>
</dbReference>
<evidence type="ECO:0008006" key="7">
    <source>
        <dbReference type="Google" id="ProtNLM"/>
    </source>
</evidence>
<dbReference type="Proteomes" id="UP000646523">
    <property type="component" value="Unassembled WGS sequence"/>
</dbReference>
<dbReference type="InterPro" id="IPR042099">
    <property type="entry name" value="ANL_N_sf"/>
</dbReference>
<evidence type="ECO:0000259" key="3">
    <source>
        <dbReference type="Pfam" id="PF00501"/>
    </source>
</evidence>
<dbReference type="Pfam" id="PF13193">
    <property type="entry name" value="AMP-binding_C"/>
    <property type="match status" value="1"/>
</dbReference>
<reference evidence="5" key="2">
    <citation type="submission" date="2020-09" db="EMBL/GenBank/DDBJ databases">
        <authorList>
            <person name="Sun Q."/>
            <person name="Zhou Y."/>
        </authorList>
    </citation>
    <scope>NUCLEOTIDE SEQUENCE</scope>
    <source>
        <strain evidence="5">CGMCC 4.7368</strain>
    </source>
</reference>
<dbReference type="CDD" id="cd04433">
    <property type="entry name" value="AFD_class_I"/>
    <property type="match status" value="1"/>
</dbReference>
<dbReference type="Gene3D" id="3.30.300.30">
    <property type="match status" value="1"/>
</dbReference>
<sequence length="557" mass="59819">MAMSTSVPTEGGPPVPPPAERHDRSLVELLDDLPALDDTIVVHSTAGTLSHAGLRAAVSAVADALTRAGVGPGHPVGALVGSGMTGVVAMFAVWTVGAVYMPINRRSTGREVADLLADTPVSLLLGTAPDLAELAGFAEPAELAELDRQTGLLGEPREPRELGELGLVELDETEWSATVRRPASAPAAAYDGDIALVLRTSGTTGKPKAVLLRHRSTIDALDSSLRKLRRRGPAPREKRPTIRVNLIPLSLALWSGIFNTLFSLRAGFGVVLLDRFTPPVFAAAVHTHRLKSTVLAPAMITMLCDSDEIDTLEPLEIVRSITAPLSPATARRFHERFGVLVLNSYGQTELGGEVVGWTIEDIRSFGTEKLGAAGRPYDDVDLRVLDENDEDVALGELGHIHIRSPFRMRGYAAADGSPEPPDDDRIVDGFLRTGDIGRMDADGFLWIEGRVSDMINRGGLKIFPDEVEEVLRRHPSVRDAAVAGVPDGRLGEVPHAWIVPQSGEIDAAALEAWCRERLVAYKVPVAFAVVETMPRSDVGKLLRRQLRATVAPPEVTL</sequence>
<feature type="transmembrane region" description="Helical" evidence="2">
    <location>
        <begin position="76"/>
        <end position="100"/>
    </location>
</feature>
<keyword evidence="2" id="KW-0472">Membrane</keyword>
<dbReference type="GO" id="GO:0016878">
    <property type="term" value="F:acid-thiol ligase activity"/>
    <property type="evidence" value="ECO:0007669"/>
    <property type="project" value="UniProtKB-ARBA"/>
</dbReference>
<evidence type="ECO:0000313" key="6">
    <source>
        <dbReference type="Proteomes" id="UP000646523"/>
    </source>
</evidence>
<gene>
    <name evidence="5" type="ORF">GCM10012289_74650</name>
</gene>
<accession>A0A917ZGI7</accession>
<dbReference type="AlphaFoldDB" id="A0A917ZGI7"/>
<dbReference type="InterPro" id="IPR020845">
    <property type="entry name" value="AMP-binding_CS"/>
</dbReference>
<dbReference type="InterPro" id="IPR050237">
    <property type="entry name" value="ATP-dep_AMP-bd_enzyme"/>
</dbReference>